<dbReference type="HOGENOM" id="CLU_2741561_0_0_1"/>
<evidence type="ECO:0000313" key="1">
    <source>
        <dbReference type="EMBL" id="EDN99582.1"/>
    </source>
</evidence>
<dbReference type="GeneID" id="5492516"/>
<accession>A7EAV4</accession>
<proteinExistence type="predicted"/>
<dbReference type="RefSeq" id="XP_001596220.1">
    <property type="nucleotide sequence ID" value="XM_001596170.1"/>
</dbReference>
<reference evidence="2" key="1">
    <citation type="journal article" date="2011" name="PLoS Genet.">
        <title>Genomic analysis of the necrotrophic fungal pathogens Sclerotinia sclerotiorum and Botrytis cinerea.</title>
        <authorList>
            <person name="Amselem J."/>
            <person name="Cuomo C.A."/>
            <person name="van Kan J.A."/>
            <person name="Viaud M."/>
            <person name="Benito E.P."/>
            <person name="Couloux A."/>
            <person name="Coutinho P.M."/>
            <person name="de Vries R.P."/>
            <person name="Dyer P.S."/>
            <person name="Fillinger S."/>
            <person name="Fournier E."/>
            <person name="Gout L."/>
            <person name="Hahn M."/>
            <person name="Kohn L."/>
            <person name="Lapalu N."/>
            <person name="Plummer K.M."/>
            <person name="Pradier J.M."/>
            <person name="Quevillon E."/>
            <person name="Sharon A."/>
            <person name="Simon A."/>
            <person name="ten Have A."/>
            <person name="Tudzynski B."/>
            <person name="Tudzynski P."/>
            <person name="Wincker P."/>
            <person name="Andrew M."/>
            <person name="Anthouard V."/>
            <person name="Beever R.E."/>
            <person name="Beffa R."/>
            <person name="Benoit I."/>
            <person name="Bouzid O."/>
            <person name="Brault B."/>
            <person name="Chen Z."/>
            <person name="Choquer M."/>
            <person name="Collemare J."/>
            <person name="Cotton P."/>
            <person name="Danchin E.G."/>
            <person name="Da Silva C."/>
            <person name="Gautier A."/>
            <person name="Giraud C."/>
            <person name="Giraud T."/>
            <person name="Gonzalez C."/>
            <person name="Grossetete S."/>
            <person name="Guldener U."/>
            <person name="Henrissat B."/>
            <person name="Howlett B.J."/>
            <person name="Kodira C."/>
            <person name="Kretschmer M."/>
            <person name="Lappartient A."/>
            <person name="Leroch M."/>
            <person name="Levis C."/>
            <person name="Mauceli E."/>
            <person name="Neuveglise C."/>
            <person name="Oeser B."/>
            <person name="Pearson M."/>
            <person name="Poulain J."/>
            <person name="Poussereau N."/>
            <person name="Quesneville H."/>
            <person name="Rascle C."/>
            <person name="Schumacher J."/>
            <person name="Segurens B."/>
            <person name="Sexton A."/>
            <person name="Silva E."/>
            <person name="Sirven C."/>
            <person name="Soanes D.M."/>
            <person name="Talbot N.J."/>
            <person name="Templeton M."/>
            <person name="Yandava C."/>
            <person name="Yarden O."/>
            <person name="Zeng Q."/>
            <person name="Rollins J.A."/>
            <person name="Lebrun M.H."/>
            <person name="Dickman M."/>
        </authorList>
    </citation>
    <scope>NUCLEOTIDE SEQUENCE [LARGE SCALE GENOMIC DNA]</scope>
    <source>
        <strain evidence="2">ATCC 18683 / 1980 / Ss-1</strain>
    </source>
</reference>
<name>A7EAV4_SCLS1</name>
<dbReference type="InParanoid" id="A7EAV4"/>
<dbReference type="KEGG" id="ssl:SS1G_02437"/>
<gene>
    <name evidence="1" type="ORF">SS1G_02437</name>
</gene>
<protein>
    <submittedName>
        <fullName evidence="1">Uncharacterized protein</fullName>
    </submittedName>
</protein>
<dbReference type="EMBL" id="CH476623">
    <property type="protein sequence ID" value="EDN99582.1"/>
    <property type="molecule type" value="Genomic_DNA"/>
</dbReference>
<dbReference type="AlphaFoldDB" id="A7EAV4"/>
<sequence length="71" mass="7806">MKSSGLDFPASAKDTCCESDGFLAYEGSALVAWPFALLIIEDLRPLNVGDTSLFCNCFAYLKIMSLLDWYG</sequence>
<evidence type="ECO:0000313" key="2">
    <source>
        <dbReference type="Proteomes" id="UP000001312"/>
    </source>
</evidence>
<dbReference type="Proteomes" id="UP000001312">
    <property type="component" value="Unassembled WGS sequence"/>
</dbReference>
<organism evidence="1 2">
    <name type="scientific">Sclerotinia sclerotiorum (strain ATCC 18683 / 1980 / Ss-1)</name>
    <name type="common">White mold</name>
    <name type="synonym">Whetzelinia sclerotiorum</name>
    <dbReference type="NCBI Taxonomy" id="665079"/>
    <lineage>
        <taxon>Eukaryota</taxon>
        <taxon>Fungi</taxon>
        <taxon>Dikarya</taxon>
        <taxon>Ascomycota</taxon>
        <taxon>Pezizomycotina</taxon>
        <taxon>Leotiomycetes</taxon>
        <taxon>Helotiales</taxon>
        <taxon>Sclerotiniaceae</taxon>
        <taxon>Sclerotinia</taxon>
    </lineage>
</organism>
<keyword evidence="2" id="KW-1185">Reference proteome</keyword>